<evidence type="ECO:0000313" key="4">
    <source>
        <dbReference type="Proteomes" id="UP000540929"/>
    </source>
</evidence>
<keyword evidence="1" id="KW-0560">Oxidoreductase</keyword>
<dbReference type="Gene3D" id="3.40.50.720">
    <property type="entry name" value="NAD(P)-binding Rossmann-like Domain"/>
    <property type="match status" value="1"/>
</dbReference>
<dbReference type="SMART" id="SM00829">
    <property type="entry name" value="PKS_ER"/>
    <property type="match status" value="1"/>
</dbReference>
<dbReference type="InterPro" id="IPR036291">
    <property type="entry name" value="NAD(P)-bd_dom_sf"/>
</dbReference>
<dbReference type="Proteomes" id="UP000540929">
    <property type="component" value="Unassembled WGS sequence"/>
</dbReference>
<dbReference type="RefSeq" id="WP_179742782.1">
    <property type="nucleotide sequence ID" value="NZ_JACCAS010000001.1"/>
</dbReference>
<dbReference type="SUPFAM" id="SSF51735">
    <property type="entry name" value="NAD(P)-binding Rossmann-fold domains"/>
    <property type="match status" value="1"/>
</dbReference>
<feature type="domain" description="Enoyl reductase (ER)" evidence="2">
    <location>
        <begin position="18"/>
        <end position="329"/>
    </location>
</feature>
<dbReference type="EMBL" id="JACCAS010000001">
    <property type="protein sequence ID" value="NYH21203.1"/>
    <property type="molecule type" value="Genomic_DNA"/>
</dbReference>
<name>A0A7Y9WK30_9BURK</name>
<proteinExistence type="predicted"/>
<dbReference type="AlphaFoldDB" id="A0A7Y9WK30"/>
<dbReference type="PANTHER" id="PTHR43205:SF7">
    <property type="entry name" value="PROSTAGLANDIN REDUCTASE 1"/>
    <property type="match status" value="1"/>
</dbReference>
<comment type="caution">
    <text evidence="3">The sequence shown here is derived from an EMBL/GenBank/DDBJ whole genome shotgun (WGS) entry which is preliminary data.</text>
</comment>
<dbReference type="InterPro" id="IPR041694">
    <property type="entry name" value="ADH_N_2"/>
</dbReference>
<organism evidence="3 4">
    <name type="scientific">Paraburkholderia bryophila</name>
    <dbReference type="NCBI Taxonomy" id="420952"/>
    <lineage>
        <taxon>Bacteria</taxon>
        <taxon>Pseudomonadati</taxon>
        <taxon>Pseudomonadota</taxon>
        <taxon>Betaproteobacteria</taxon>
        <taxon>Burkholderiales</taxon>
        <taxon>Burkholderiaceae</taxon>
        <taxon>Paraburkholderia</taxon>
    </lineage>
</organism>
<dbReference type="InterPro" id="IPR020843">
    <property type="entry name" value="ER"/>
</dbReference>
<dbReference type="FunFam" id="3.40.50.720:FF:000121">
    <property type="entry name" value="Prostaglandin reductase 2"/>
    <property type="match status" value="1"/>
</dbReference>
<dbReference type="PANTHER" id="PTHR43205">
    <property type="entry name" value="PROSTAGLANDIN REDUCTASE"/>
    <property type="match status" value="1"/>
</dbReference>
<reference evidence="3 4" key="1">
    <citation type="submission" date="2020-07" db="EMBL/GenBank/DDBJ databases">
        <title>Exploring microbial biodiversity for novel pathways involved in the catabolism of aromatic compounds derived from lignin.</title>
        <authorList>
            <person name="Elkins J."/>
        </authorList>
    </citation>
    <scope>NUCLEOTIDE SEQUENCE [LARGE SCALE GENOMIC DNA]</scope>
    <source>
        <strain evidence="3 4">H2C3C</strain>
    </source>
</reference>
<dbReference type="Gene3D" id="3.90.180.10">
    <property type="entry name" value="Medium-chain alcohol dehydrogenases, catalytic domain"/>
    <property type="match status" value="1"/>
</dbReference>
<dbReference type="Pfam" id="PF16884">
    <property type="entry name" value="ADH_N_2"/>
    <property type="match status" value="1"/>
</dbReference>
<dbReference type="InterPro" id="IPR045010">
    <property type="entry name" value="MDR_fam"/>
</dbReference>
<dbReference type="SUPFAM" id="SSF50129">
    <property type="entry name" value="GroES-like"/>
    <property type="match status" value="2"/>
</dbReference>
<dbReference type="GO" id="GO:0016628">
    <property type="term" value="F:oxidoreductase activity, acting on the CH-CH group of donors, NAD or NADP as acceptor"/>
    <property type="evidence" value="ECO:0007669"/>
    <property type="project" value="InterPro"/>
</dbReference>
<evidence type="ECO:0000256" key="1">
    <source>
        <dbReference type="ARBA" id="ARBA00023002"/>
    </source>
</evidence>
<evidence type="ECO:0000259" key="2">
    <source>
        <dbReference type="SMART" id="SM00829"/>
    </source>
</evidence>
<keyword evidence="4" id="KW-1185">Reference proteome</keyword>
<dbReference type="InterPro" id="IPR013149">
    <property type="entry name" value="ADH-like_C"/>
</dbReference>
<protein>
    <recommendedName>
        <fullName evidence="2">Enoyl reductase (ER) domain-containing protein</fullName>
    </recommendedName>
</protein>
<evidence type="ECO:0000313" key="3">
    <source>
        <dbReference type="EMBL" id="NYH21203.1"/>
    </source>
</evidence>
<accession>A0A7Y9WK30</accession>
<dbReference type="CDD" id="cd05288">
    <property type="entry name" value="PGDH"/>
    <property type="match status" value="1"/>
</dbReference>
<dbReference type="InterPro" id="IPR011032">
    <property type="entry name" value="GroES-like_sf"/>
</dbReference>
<gene>
    <name evidence="3" type="ORF">GGD40_000682</name>
</gene>
<sequence length="349" mass="37304">MPQINRQLVLASRPQGAVTPDNFRLVETPLAPLADGELRVRNHFLSLDPYMRGRMNDSKSYAAPQPLDEVMIGGTVGEVVESKNPKFAVGDKVVAMFGWQEYGVSNGAGVQKVDDTHVPLSAYLGPVGMPGVTAWYGLNRIIAPKAGETVVVSAASGAVGSVVGQLAKLAGARAVGIAGGADKCRYVVETLGFDACVDYKAGNLYKDLKAVTPDGVDGYFENVGGEVLDVTLARMNAFGRIALCGFIAGYDGQPLPLKHPSLMLTQRLLVQGFIVSEHMEVWPEALKQLGTLVAQNKLQYRETIAQGLDAAPEAFMGLLKGKNFGKQLVKLICANQGVARCSNSQARWR</sequence>
<dbReference type="Pfam" id="PF00107">
    <property type="entry name" value="ADH_zinc_N"/>
    <property type="match status" value="1"/>
</dbReference>